<dbReference type="GO" id="GO:0043856">
    <property type="term" value="F:anti-sigma factor antagonist activity"/>
    <property type="evidence" value="ECO:0007669"/>
    <property type="project" value="InterPro"/>
</dbReference>
<dbReference type="GeneID" id="93277252"/>
<organism evidence="4 5">
    <name type="scientific">Enterocloster lavalensis</name>
    <dbReference type="NCBI Taxonomy" id="460384"/>
    <lineage>
        <taxon>Bacteria</taxon>
        <taxon>Bacillati</taxon>
        <taxon>Bacillota</taxon>
        <taxon>Clostridia</taxon>
        <taxon>Lachnospirales</taxon>
        <taxon>Lachnospiraceae</taxon>
        <taxon>Enterocloster</taxon>
    </lineage>
</organism>
<dbReference type="Proteomes" id="UP000198508">
    <property type="component" value="Unassembled WGS sequence"/>
</dbReference>
<proteinExistence type="inferred from homology"/>
<accession>A0A1I0C6R9</accession>
<dbReference type="EMBL" id="FOIM01000002">
    <property type="protein sequence ID" value="SET14465.1"/>
    <property type="molecule type" value="Genomic_DNA"/>
</dbReference>
<dbReference type="PANTHER" id="PTHR33495:SF2">
    <property type="entry name" value="ANTI-SIGMA FACTOR ANTAGONIST TM_1081-RELATED"/>
    <property type="match status" value="1"/>
</dbReference>
<evidence type="ECO:0000259" key="3">
    <source>
        <dbReference type="PROSITE" id="PS50801"/>
    </source>
</evidence>
<dbReference type="InterPro" id="IPR036513">
    <property type="entry name" value="STAS_dom_sf"/>
</dbReference>
<dbReference type="Gene3D" id="3.30.750.24">
    <property type="entry name" value="STAS domain"/>
    <property type="match status" value="1"/>
</dbReference>
<dbReference type="PANTHER" id="PTHR33495">
    <property type="entry name" value="ANTI-SIGMA FACTOR ANTAGONIST TM_1081-RELATED-RELATED"/>
    <property type="match status" value="1"/>
</dbReference>
<reference evidence="5" key="1">
    <citation type="submission" date="2016-10" db="EMBL/GenBank/DDBJ databases">
        <authorList>
            <person name="Varghese N."/>
            <person name="Submissions S."/>
        </authorList>
    </citation>
    <scope>NUCLEOTIDE SEQUENCE [LARGE SCALE GENOMIC DNA]</scope>
    <source>
        <strain evidence="5">NLAE-zl-G277</strain>
    </source>
</reference>
<name>A0A1I0C6R9_9FIRM</name>
<dbReference type="Pfam" id="PF01740">
    <property type="entry name" value="STAS"/>
    <property type="match status" value="1"/>
</dbReference>
<feature type="domain" description="STAS" evidence="3">
    <location>
        <begin position="15"/>
        <end position="113"/>
    </location>
</feature>
<dbReference type="InterPro" id="IPR003658">
    <property type="entry name" value="Anti-sigma_ant"/>
</dbReference>
<evidence type="ECO:0000313" key="5">
    <source>
        <dbReference type="Proteomes" id="UP000198508"/>
    </source>
</evidence>
<evidence type="ECO:0000256" key="1">
    <source>
        <dbReference type="ARBA" id="ARBA00009013"/>
    </source>
</evidence>
<evidence type="ECO:0000313" key="4">
    <source>
        <dbReference type="EMBL" id="SET14465.1"/>
    </source>
</evidence>
<sequence length="113" mass="12607">MEQKTFAYEAAGQTLVIHLPREIDHHNCKKLKIETDLLLEENYIRRIVFDFSHTQFMDSSGIGVLLGRYKQMRASGGAVTYYGAGAQVARILTVGGMAKLIRGFEDKESAING</sequence>
<dbReference type="STRING" id="460384.SAMN05216313_102298"/>
<dbReference type="NCBIfam" id="TIGR00377">
    <property type="entry name" value="ant_ant_sig"/>
    <property type="match status" value="1"/>
</dbReference>
<dbReference type="AlphaFoldDB" id="A0A1I0C6R9"/>
<dbReference type="CDD" id="cd07043">
    <property type="entry name" value="STAS_anti-anti-sigma_factors"/>
    <property type="match status" value="1"/>
</dbReference>
<dbReference type="RefSeq" id="WP_024734837.1">
    <property type="nucleotide sequence ID" value="NZ_CABJCG010000001.1"/>
</dbReference>
<dbReference type="SUPFAM" id="SSF52091">
    <property type="entry name" value="SpoIIaa-like"/>
    <property type="match status" value="1"/>
</dbReference>
<evidence type="ECO:0000256" key="2">
    <source>
        <dbReference type="RuleBase" id="RU003749"/>
    </source>
</evidence>
<dbReference type="InterPro" id="IPR002645">
    <property type="entry name" value="STAS_dom"/>
</dbReference>
<gene>
    <name evidence="4" type="ORF">SAMN05216313_102298</name>
</gene>
<dbReference type="PROSITE" id="PS50801">
    <property type="entry name" value="STAS"/>
    <property type="match status" value="1"/>
</dbReference>
<keyword evidence="5" id="KW-1185">Reference proteome</keyword>
<protein>
    <recommendedName>
        <fullName evidence="2">Anti-sigma factor antagonist</fullName>
    </recommendedName>
</protein>
<comment type="similarity">
    <text evidence="1 2">Belongs to the anti-sigma-factor antagonist family.</text>
</comment>